<protein>
    <submittedName>
        <fullName evidence="4">XTP/dITP diphosphohydrolase</fullName>
    </submittedName>
</protein>
<dbReference type="GO" id="GO:0047429">
    <property type="term" value="F:nucleoside triphosphate diphosphatase activity"/>
    <property type="evidence" value="ECO:0007669"/>
    <property type="project" value="InterPro"/>
</dbReference>
<dbReference type="Pfam" id="PF01725">
    <property type="entry name" value="Ham1p_like"/>
    <property type="match status" value="1"/>
</dbReference>
<keyword evidence="3" id="KW-0546">Nucleotide metabolism</keyword>
<dbReference type="EMBL" id="FSRE01000001">
    <property type="protein sequence ID" value="SIN71245.1"/>
    <property type="molecule type" value="Genomic_DNA"/>
</dbReference>
<evidence type="ECO:0000256" key="1">
    <source>
        <dbReference type="ARBA" id="ARBA00008023"/>
    </source>
</evidence>
<gene>
    <name evidence="4" type="ORF">SAMN05443662_0219</name>
</gene>
<dbReference type="Gene3D" id="3.90.950.10">
    <property type="match status" value="1"/>
</dbReference>
<evidence type="ECO:0000256" key="3">
    <source>
        <dbReference type="ARBA" id="ARBA00023080"/>
    </source>
</evidence>
<dbReference type="InterPro" id="IPR029001">
    <property type="entry name" value="ITPase-like_fam"/>
</dbReference>
<evidence type="ECO:0000313" key="5">
    <source>
        <dbReference type="Proteomes" id="UP000198461"/>
    </source>
</evidence>
<keyword evidence="2 4" id="KW-0378">Hydrolase</keyword>
<dbReference type="AlphaFoldDB" id="A0A1N6DKC4"/>
<evidence type="ECO:0000256" key="2">
    <source>
        <dbReference type="ARBA" id="ARBA00022801"/>
    </source>
</evidence>
<name>A0A1N6DKC4_9GAMM</name>
<dbReference type="RefSeq" id="WP_074200557.1">
    <property type="nucleotide sequence ID" value="NZ_FSRE01000001.1"/>
</dbReference>
<dbReference type="GO" id="GO:0009117">
    <property type="term" value="P:nucleotide metabolic process"/>
    <property type="evidence" value="ECO:0007669"/>
    <property type="project" value="UniProtKB-KW"/>
</dbReference>
<dbReference type="SUPFAM" id="SSF52972">
    <property type="entry name" value="ITPase-like"/>
    <property type="match status" value="1"/>
</dbReference>
<dbReference type="PANTHER" id="PTHR11067">
    <property type="entry name" value="INOSINE TRIPHOSPHATE PYROPHOSPHATASE/HAM1 PROTEIN"/>
    <property type="match status" value="1"/>
</dbReference>
<dbReference type="GO" id="GO:0005829">
    <property type="term" value="C:cytosol"/>
    <property type="evidence" value="ECO:0007669"/>
    <property type="project" value="TreeGrafter"/>
</dbReference>
<dbReference type="PANTHER" id="PTHR11067:SF9">
    <property type="entry name" value="INOSINE TRIPHOSPHATE PYROPHOSPHATASE"/>
    <property type="match status" value="1"/>
</dbReference>
<dbReference type="InterPro" id="IPR002637">
    <property type="entry name" value="RdgB/HAM1"/>
</dbReference>
<dbReference type="STRING" id="364032.SAMN05443662_0219"/>
<organism evidence="4 5">
    <name type="scientific">Sulfurivirga caldicuralii</name>
    <dbReference type="NCBI Taxonomy" id="364032"/>
    <lineage>
        <taxon>Bacteria</taxon>
        <taxon>Pseudomonadati</taxon>
        <taxon>Pseudomonadota</taxon>
        <taxon>Gammaproteobacteria</taxon>
        <taxon>Thiotrichales</taxon>
        <taxon>Piscirickettsiaceae</taxon>
        <taxon>Sulfurivirga</taxon>
    </lineage>
</organism>
<dbReference type="GO" id="GO:0009143">
    <property type="term" value="P:nucleoside triphosphate catabolic process"/>
    <property type="evidence" value="ECO:0007669"/>
    <property type="project" value="InterPro"/>
</dbReference>
<dbReference type="Proteomes" id="UP000198461">
    <property type="component" value="Unassembled WGS sequence"/>
</dbReference>
<comment type="similarity">
    <text evidence="1">Belongs to the HAM1 NTPase family.</text>
</comment>
<evidence type="ECO:0000313" key="4">
    <source>
        <dbReference type="EMBL" id="SIN71245.1"/>
    </source>
</evidence>
<keyword evidence="5" id="KW-1185">Reference proteome</keyword>
<reference evidence="4 5" key="1">
    <citation type="submission" date="2016-11" db="EMBL/GenBank/DDBJ databases">
        <authorList>
            <person name="Jaros S."/>
            <person name="Januszkiewicz K."/>
            <person name="Wedrychowicz H."/>
        </authorList>
    </citation>
    <scope>NUCLEOTIDE SEQUENCE [LARGE SCALE GENOMIC DNA]</scope>
    <source>
        <strain evidence="4 5">DSM 17737</strain>
    </source>
</reference>
<proteinExistence type="inferred from homology"/>
<dbReference type="CDD" id="cd00515">
    <property type="entry name" value="HAM1"/>
    <property type="match status" value="1"/>
</dbReference>
<accession>A0A1N6DKC4</accession>
<sequence length="207" mass="23124">MIILATSNPHKIAEIALVLDAFGIDWRPQSDFFSVTPPEEGASFLENALAKARYASRMTGLPAIADDSGLEVFSLQRKPGIFSARYACDRKDPPSDDDNVAKLLDVMRPITDYRDRQARYVTSVVYVHDCADATPIVEIAYLYGEILKERRTGGGVGYDDVMWIPHLAKTVSELSPQQKFELSQRVHAFRAVLSNLVEEPDIVRAHD</sequence>